<proteinExistence type="predicted"/>
<feature type="compositionally biased region" description="Polar residues" evidence="6">
    <location>
        <begin position="1"/>
        <end position="13"/>
    </location>
</feature>
<feature type="transmembrane region" description="Helical" evidence="7">
    <location>
        <begin position="432"/>
        <end position="456"/>
    </location>
</feature>
<evidence type="ECO:0000256" key="4">
    <source>
        <dbReference type="ARBA" id="ARBA00022989"/>
    </source>
</evidence>
<evidence type="ECO:0000256" key="3">
    <source>
        <dbReference type="ARBA" id="ARBA00022692"/>
    </source>
</evidence>
<feature type="transmembrane region" description="Helical" evidence="7">
    <location>
        <begin position="74"/>
        <end position="95"/>
    </location>
</feature>
<gene>
    <name evidence="9" type="ORF">IWQ60_002786</name>
</gene>
<feature type="transmembrane region" description="Helical" evidence="7">
    <location>
        <begin position="494"/>
        <end position="517"/>
    </location>
</feature>
<evidence type="ECO:0000256" key="1">
    <source>
        <dbReference type="ARBA" id="ARBA00004141"/>
    </source>
</evidence>
<evidence type="ECO:0000313" key="10">
    <source>
        <dbReference type="Proteomes" id="UP001150569"/>
    </source>
</evidence>
<keyword evidence="2" id="KW-0813">Transport</keyword>
<dbReference type="InterPro" id="IPR036259">
    <property type="entry name" value="MFS_trans_sf"/>
</dbReference>
<protein>
    <recommendedName>
        <fullName evidence="8">Major facilitator superfamily (MFS) profile domain-containing protein</fullName>
    </recommendedName>
</protein>
<feature type="region of interest" description="Disordered" evidence="6">
    <location>
        <begin position="1"/>
        <end position="21"/>
    </location>
</feature>
<dbReference type="GO" id="GO:0022857">
    <property type="term" value="F:transmembrane transporter activity"/>
    <property type="evidence" value="ECO:0007669"/>
    <property type="project" value="InterPro"/>
</dbReference>
<evidence type="ECO:0000256" key="2">
    <source>
        <dbReference type="ARBA" id="ARBA00022448"/>
    </source>
</evidence>
<dbReference type="Pfam" id="PF07690">
    <property type="entry name" value="MFS_1"/>
    <property type="match status" value="1"/>
</dbReference>
<dbReference type="SUPFAM" id="SSF103473">
    <property type="entry name" value="MFS general substrate transporter"/>
    <property type="match status" value="1"/>
</dbReference>
<feature type="transmembrane region" description="Helical" evidence="7">
    <location>
        <begin position="468"/>
        <end position="488"/>
    </location>
</feature>
<dbReference type="InterPro" id="IPR020846">
    <property type="entry name" value="MFS_dom"/>
</dbReference>
<feature type="transmembrane region" description="Helical" evidence="7">
    <location>
        <begin position="286"/>
        <end position="306"/>
    </location>
</feature>
<dbReference type="InterPro" id="IPR011701">
    <property type="entry name" value="MFS"/>
</dbReference>
<feature type="domain" description="Major facilitator superfamily (MFS) profile" evidence="8">
    <location>
        <begin position="76"/>
        <end position="520"/>
    </location>
</feature>
<feature type="transmembrane region" description="Helical" evidence="7">
    <location>
        <begin position="326"/>
        <end position="346"/>
    </location>
</feature>
<feature type="transmembrane region" description="Helical" evidence="7">
    <location>
        <begin position="230"/>
        <end position="250"/>
    </location>
</feature>
<evidence type="ECO:0000256" key="7">
    <source>
        <dbReference type="SAM" id="Phobius"/>
    </source>
</evidence>
<sequence length="524" mass="57985">MASHGDQTCSPTHNIAYPGEPSPTAARYNDFDLSQTFTLGQTSLASTTRGASWIPSHRGNDPVVYTVFTPLQKAYFAAVISLGGAITPLSTSIYLPDIEDFSADLGIDDVQFRISISAFFIGAALGPLVWGPLSDASGRKRIFTISFLLAIVACVGLALTQDFNLVLLFRFLQAFGSSSAMTVGTGSICDLYDKEQRGLALGLFHVGTFMGPALGPLLGGYFDQTVGWRWSFWFLTILCVVFWFLITFTVPETHRRLVARTYHANLRNLPAVPTLHALNPFRPFRYLRYPHVATTVINITVVYGALYCVNDSIPEDFHRLYDLAPVSLGLVFLGLSLGNILGSLVSGKLTDYMWRRSNQSNADLIRQFGLYGNFGDPGATKSPFVDFPSAACESFCSRPEYRLQSGLYFSWLVPTTLMFYGLFLYYELPLGVVILVQVFFGYGVNHVYTSYASFLADVFASNTATITALYNCTRYLYSAIAIVVEGVVEDRFNTLVAFLPLAVISFLATSLMFLTYFKARSWIH</sequence>
<comment type="caution">
    <text evidence="9">The sequence shown here is derived from an EMBL/GenBank/DDBJ whole genome shotgun (WGS) entry which is preliminary data.</text>
</comment>
<dbReference type="Proteomes" id="UP001150569">
    <property type="component" value="Unassembled WGS sequence"/>
</dbReference>
<feature type="transmembrane region" description="Helical" evidence="7">
    <location>
        <begin position="110"/>
        <end position="130"/>
    </location>
</feature>
<dbReference type="EMBL" id="JANBPT010000110">
    <property type="protein sequence ID" value="KAJ1927607.1"/>
    <property type="molecule type" value="Genomic_DNA"/>
</dbReference>
<dbReference type="PROSITE" id="PS50850">
    <property type="entry name" value="MFS"/>
    <property type="match status" value="1"/>
</dbReference>
<evidence type="ECO:0000256" key="5">
    <source>
        <dbReference type="ARBA" id="ARBA00023136"/>
    </source>
</evidence>
<dbReference type="PANTHER" id="PTHR23502">
    <property type="entry name" value="MAJOR FACILITATOR SUPERFAMILY"/>
    <property type="match status" value="1"/>
</dbReference>
<dbReference type="Gene3D" id="1.20.1720.10">
    <property type="entry name" value="Multidrug resistance protein D"/>
    <property type="match status" value="1"/>
</dbReference>
<feature type="transmembrane region" description="Helical" evidence="7">
    <location>
        <begin position="171"/>
        <end position="192"/>
    </location>
</feature>
<comment type="subcellular location">
    <subcellularLocation>
        <location evidence="1">Membrane</location>
        <topology evidence="1">Multi-pass membrane protein</topology>
    </subcellularLocation>
</comment>
<name>A0A9W8DX32_9FUNG</name>
<keyword evidence="5 7" id="KW-0472">Membrane</keyword>
<keyword evidence="4 7" id="KW-1133">Transmembrane helix</keyword>
<feature type="transmembrane region" description="Helical" evidence="7">
    <location>
        <begin position="142"/>
        <end position="159"/>
    </location>
</feature>
<dbReference type="PANTHER" id="PTHR23502:SF51">
    <property type="entry name" value="QUINIDINE RESISTANCE PROTEIN 1-RELATED"/>
    <property type="match status" value="1"/>
</dbReference>
<evidence type="ECO:0000259" key="8">
    <source>
        <dbReference type="PROSITE" id="PS50850"/>
    </source>
</evidence>
<dbReference type="OrthoDB" id="2441642at2759"/>
<dbReference type="AlphaFoldDB" id="A0A9W8DX32"/>
<reference evidence="9" key="1">
    <citation type="submission" date="2022-07" db="EMBL/GenBank/DDBJ databases">
        <title>Phylogenomic reconstructions and comparative analyses of Kickxellomycotina fungi.</title>
        <authorList>
            <person name="Reynolds N.K."/>
            <person name="Stajich J.E."/>
            <person name="Barry K."/>
            <person name="Grigoriev I.V."/>
            <person name="Crous P."/>
            <person name="Smith M.E."/>
        </authorList>
    </citation>
    <scope>NUCLEOTIDE SEQUENCE</scope>
    <source>
        <strain evidence="9">RSA 861</strain>
    </source>
</reference>
<evidence type="ECO:0000256" key="6">
    <source>
        <dbReference type="SAM" id="MobiDB-lite"/>
    </source>
</evidence>
<keyword evidence="3 7" id="KW-0812">Transmembrane</keyword>
<feature type="transmembrane region" description="Helical" evidence="7">
    <location>
        <begin position="199"/>
        <end position="218"/>
    </location>
</feature>
<keyword evidence="10" id="KW-1185">Reference proteome</keyword>
<accession>A0A9W8DX32</accession>
<organism evidence="9 10">
    <name type="scientific">Tieghemiomyces parasiticus</name>
    <dbReference type="NCBI Taxonomy" id="78921"/>
    <lineage>
        <taxon>Eukaryota</taxon>
        <taxon>Fungi</taxon>
        <taxon>Fungi incertae sedis</taxon>
        <taxon>Zoopagomycota</taxon>
        <taxon>Kickxellomycotina</taxon>
        <taxon>Dimargaritomycetes</taxon>
        <taxon>Dimargaritales</taxon>
        <taxon>Dimargaritaceae</taxon>
        <taxon>Tieghemiomyces</taxon>
    </lineage>
</organism>
<dbReference type="GO" id="GO:0005886">
    <property type="term" value="C:plasma membrane"/>
    <property type="evidence" value="ECO:0007669"/>
    <property type="project" value="TreeGrafter"/>
</dbReference>
<evidence type="ECO:0000313" key="9">
    <source>
        <dbReference type="EMBL" id="KAJ1927607.1"/>
    </source>
</evidence>